<dbReference type="AlphaFoldDB" id="A0A314ZMJ8"/>
<dbReference type="PANTHER" id="PTHR36488:SF8">
    <property type="entry name" value="CASP-LIKE PROTEIN 1U1"/>
    <property type="match status" value="1"/>
</dbReference>
<dbReference type="GO" id="GO:0005886">
    <property type="term" value="C:plasma membrane"/>
    <property type="evidence" value="ECO:0007669"/>
    <property type="project" value="UniProtKB-SubCell"/>
</dbReference>
<keyword evidence="5 8" id="KW-0812">Transmembrane</keyword>
<dbReference type="OrthoDB" id="1926504at2759"/>
<reference evidence="11 12" key="1">
    <citation type="submission" date="2018-02" db="EMBL/GenBank/DDBJ databases">
        <title>Draft genome of wild Prunus yedoensis var. nudiflora.</title>
        <authorList>
            <person name="Baek S."/>
            <person name="Kim J.-H."/>
            <person name="Choi K."/>
            <person name="Kim G.-B."/>
            <person name="Cho A."/>
            <person name="Jang H."/>
            <person name="Shin C.-H."/>
            <person name="Yu H.-J."/>
            <person name="Mun J.-H."/>
        </authorList>
    </citation>
    <scope>NUCLEOTIDE SEQUENCE [LARGE SCALE GENOMIC DNA]</scope>
    <source>
        <strain evidence="12">cv. Jeju island</strain>
        <tissue evidence="11">Leaf</tissue>
    </source>
</reference>
<protein>
    <recommendedName>
        <fullName evidence="8">CASP-like protein</fullName>
    </recommendedName>
</protein>
<dbReference type="InterPro" id="IPR006702">
    <property type="entry name" value="CASP_dom"/>
</dbReference>
<dbReference type="NCBIfam" id="TIGR01569">
    <property type="entry name" value="A_tha_TIGR01569"/>
    <property type="match status" value="1"/>
</dbReference>
<evidence type="ECO:0000313" key="12">
    <source>
        <dbReference type="Proteomes" id="UP000250321"/>
    </source>
</evidence>
<feature type="transmembrane region" description="Helical" evidence="8">
    <location>
        <begin position="82"/>
        <end position="109"/>
    </location>
</feature>
<comment type="caution">
    <text evidence="11">The sequence shown here is derived from an EMBL/GenBank/DDBJ whole genome shotgun (WGS) entry which is preliminary data.</text>
</comment>
<dbReference type="PANTHER" id="PTHR36488">
    <property type="entry name" value="CASP-LIKE PROTEIN 1U1"/>
    <property type="match status" value="1"/>
</dbReference>
<dbReference type="InterPro" id="IPR006459">
    <property type="entry name" value="CASP/CASPL"/>
</dbReference>
<evidence type="ECO:0000256" key="2">
    <source>
        <dbReference type="ARBA" id="ARBA00007651"/>
    </source>
</evidence>
<keyword evidence="12" id="KW-1185">Reference proteome</keyword>
<accession>A0A314ZMJ8</accession>
<evidence type="ECO:0000256" key="3">
    <source>
        <dbReference type="ARBA" id="ARBA00011489"/>
    </source>
</evidence>
<dbReference type="Proteomes" id="UP000250321">
    <property type="component" value="Unassembled WGS sequence"/>
</dbReference>
<name>A0A314ZMJ8_PRUYE</name>
<keyword evidence="7 8" id="KW-0472">Membrane</keyword>
<feature type="region of interest" description="Disordered" evidence="9">
    <location>
        <begin position="1"/>
        <end position="29"/>
    </location>
</feature>
<proteinExistence type="inferred from homology"/>
<evidence type="ECO:0000259" key="10">
    <source>
        <dbReference type="Pfam" id="PF04535"/>
    </source>
</evidence>
<dbReference type="EMBL" id="PJQY01000066">
    <property type="protein sequence ID" value="PQQ19427.1"/>
    <property type="molecule type" value="Genomic_DNA"/>
</dbReference>
<keyword evidence="6 8" id="KW-1133">Transmembrane helix</keyword>
<evidence type="ECO:0000256" key="6">
    <source>
        <dbReference type="ARBA" id="ARBA00022989"/>
    </source>
</evidence>
<evidence type="ECO:0000256" key="7">
    <source>
        <dbReference type="ARBA" id="ARBA00023136"/>
    </source>
</evidence>
<dbReference type="STRING" id="2094558.A0A314ZMJ8"/>
<feature type="transmembrane region" description="Helical" evidence="8">
    <location>
        <begin position="37"/>
        <end position="61"/>
    </location>
</feature>
<feature type="transmembrane region" description="Helical" evidence="8">
    <location>
        <begin position="121"/>
        <end position="147"/>
    </location>
</feature>
<gene>
    <name evidence="11" type="ORF">Pyn_07812</name>
</gene>
<feature type="transmembrane region" description="Helical" evidence="8">
    <location>
        <begin position="168"/>
        <end position="189"/>
    </location>
</feature>
<evidence type="ECO:0000256" key="8">
    <source>
        <dbReference type="RuleBase" id="RU361233"/>
    </source>
</evidence>
<feature type="domain" description="Casparian strip membrane protein" evidence="10">
    <location>
        <begin position="39"/>
        <end position="182"/>
    </location>
</feature>
<comment type="subcellular location">
    <subcellularLocation>
        <location evidence="1 8">Cell membrane</location>
        <topology evidence="1 8">Multi-pass membrane protein</topology>
    </subcellularLocation>
</comment>
<organism evidence="11 12">
    <name type="scientific">Prunus yedoensis var. nudiflora</name>
    <dbReference type="NCBI Taxonomy" id="2094558"/>
    <lineage>
        <taxon>Eukaryota</taxon>
        <taxon>Viridiplantae</taxon>
        <taxon>Streptophyta</taxon>
        <taxon>Embryophyta</taxon>
        <taxon>Tracheophyta</taxon>
        <taxon>Spermatophyta</taxon>
        <taxon>Magnoliopsida</taxon>
        <taxon>eudicotyledons</taxon>
        <taxon>Gunneridae</taxon>
        <taxon>Pentapetalae</taxon>
        <taxon>rosids</taxon>
        <taxon>fabids</taxon>
        <taxon>Rosales</taxon>
        <taxon>Rosaceae</taxon>
        <taxon>Amygdaloideae</taxon>
        <taxon>Amygdaleae</taxon>
        <taxon>Prunus</taxon>
    </lineage>
</organism>
<evidence type="ECO:0000256" key="4">
    <source>
        <dbReference type="ARBA" id="ARBA00022475"/>
    </source>
</evidence>
<evidence type="ECO:0000256" key="1">
    <source>
        <dbReference type="ARBA" id="ARBA00004651"/>
    </source>
</evidence>
<keyword evidence="4 8" id="KW-1003">Cell membrane</keyword>
<evidence type="ECO:0000256" key="9">
    <source>
        <dbReference type="SAM" id="MobiDB-lite"/>
    </source>
</evidence>
<evidence type="ECO:0000256" key="5">
    <source>
        <dbReference type="ARBA" id="ARBA00022692"/>
    </source>
</evidence>
<evidence type="ECO:0000313" key="11">
    <source>
        <dbReference type="EMBL" id="PQQ19427.1"/>
    </source>
</evidence>
<comment type="subunit">
    <text evidence="3 8">Homodimer and heterodimers.</text>
</comment>
<dbReference type="Pfam" id="PF04535">
    <property type="entry name" value="CASP_dom"/>
    <property type="match status" value="1"/>
</dbReference>
<dbReference type="InterPro" id="IPR044173">
    <property type="entry name" value="CASPL"/>
</dbReference>
<feature type="compositionally biased region" description="Basic and acidic residues" evidence="9">
    <location>
        <begin position="1"/>
        <end position="14"/>
    </location>
</feature>
<sequence length="200" mass="21475">MGSTDKPADLETTKEVPPPPKGAAYGSTPPPPKHDHFFVVDVVLRFLVFAASLASVLVIVISKQKVHLGPALSVAKFNHSPAFIYFVAALSVAGLYAILTTLLSLSVIWKPILSTKLLLHFVFLDVLALGLVASATGTAGAVAYIGYKGNDHTHWLKVCSTFDKFCKHVVGALATSLFASVLLVLLVWLSTFTLHRKIPK</sequence>
<comment type="similarity">
    <text evidence="2 8">Belongs to the Casparian strip membrane proteins (CASP) family.</text>
</comment>